<organism evidence="5 6">
    <name type="scientific">Streptomyces luteireticuli</name>
    <dbReference type="NCBI Taxonomy" id="173858"/>
    <lineage>
        <taxon>Bacteria</taxon>
        <taxon>Bacillati</taxon>
        <taxon>Actinomycetota</taxon>
        <taxon>Actinomycetes</taxon>
        <taxon>Kitasatosporales</taxon>
        <taxon>Streptomycetaceae</taxon>
        <taxon>Streptomyces</taxon>
    </lineage>
</organism>
<sequence>MTTEAPLTTRASAARARLRDIVATVLEMEAAEVGDSDRWVDELGMDSLEKVETVTRIREEFGLALPAREASRIGSVADVLPLLDARGHDLVERLVGRQLAAGRGDLLSYADPDVGAVSYAALYEAARGYAGALAEAGVTPGSRGVVLAEDSVATVVAVLGHWWNGSVPVMVSPLLGDGDIAFAVEDCAARIVHLDGGDAKRSSLRAELAGRALVDGEDVRRDLAGTRPPAVLRPAAAGPAHVWPADGETLVQYTSGSTGTPKGVRHSAAGIIAMIDGFGEVLGLRPEDHFLTTARLSFGYGFGNAFLCVLAAGASAALVRGAVDPYVTVDALRTHRPTVLSSVPRLYAALLALGEEERDAYGPVRLCTTAGEHCPPQLADRIREMTGADLVDCFGATEVMHVALTTPPRGGTDGPLGFPVPGVRATVRDAAGAGLPPGQDGRLHIAGPTVALGYVNREGLDASSFADGGVYTGDLARQEADGSFTYLCRADDIINLGGYKVVPAEIENVVRGVEGVAACAVVAARDDSGLEQAVACVQVAEGFDAGRTRRQVVAAARRQLPAHKRPSRVELFDSFPTTTSGKVSVRRLRERVTGA</sequence>
<keyword evidence="3 5" id="KW-0436">Ligase</keyword>
<evidence type="ECO:0000256" key="3">
    <source>
        <dbReference type="ARBA" id="ARBA00022598"/>
    </source>
</evidence>
<proteinExistence type="predicted"/>
<dbReference type="InterPro" id="IPR020845">
    <property type="entry name" value="AMP-binding_CS"/>
</dbReference>
<dbReference type="InterPro" id="IPR025110">
    <property type="entry name" value="AMP-bd_C"/>
</dbReference>
<dbReference type="PANTHER" id="PTHR43352:SF1">
    <property type="entry name" value="ANTHRANILATE--COA LIGASE"/>
    <property type="match status" value="1"/>
</dbReference>
<accession>A0ABP3IG34</accession>
<dbReference type="Gene3D" id="3.30.300.30">
    <property type="match status" value="1"/>
</dbReference>
<evidence type="ECO:0000259" key="4">
    <source>
        <dbReference type="PROSITE" id="PS50075"/>
    </source>
</evidence>
<dbReference type="RefSeq" id="WP_344022667.1">
    <property type="nucleotide sequence ID" value="NZ_BAAABX010000023.1"/>
</dbReference>
<dbReference type="SUPFAM" id="SSF47336">
    <property type="entry name" value="ACP-like"/>
    <property type="match status" value="1"/>
</dbReference>
<dbReference type="Gene3D" id="3.40.50.12780">
    <property type="entry name" value="N-terminal domain of ligase-like"/>
    <property type="match status" value="1"/>
</dbReference>
<dbReference type="InterPro" id="IPR000873">
    <property type="entry name" value="AMP-dep_synth/lig_dom"/>
</dbReference>
<dbReference type="PROSITE" id="PS00455">
    <property type="entry name" value="AMP_BINDING"/>
    <property type="match status" value="1"/>
</dbReference>
<dbReference type="Gene3D" id="1.10.1200.10">
    <property type="entry name" value="ACP-like"/>
    <property type="match status" value="1"/>
</dbReference>
<comment type="caution">
    <text evidence="5">The sequence shown here is derived from an EMBL/GenBank/DDBJ whole genome shotgun (WGS) entry which is preliminary data.</text>
</comment>
<evidence type="ECO:0000256" key="2">
    <source>
        <dbReference type="ARBA" id="ARBA00022553"/>
    </source>
</evidence>
<dbReference type="InterPro" id="IPR009081">
    <property type="entry name" value="PP-bd_ACP"/>
</dbReference>
<keyword evidence="1" id="KW-0596">Phosphopantetheine</keyword>
<reference evidence="6" key="1">
    <citation type="journal article" date="2019" name="Int. J. Syst. Evol. Microbiol.">
        <title>The Global Catalogue of Microorganisms (GCM) 10K type strain sequencing project: providing services to taxonomists for standard genome sequencing and annotation.</title>
        <authorList>
            <consortium name="The Broad Institute Genomics Platform"/>
            <consortium name="The Broad Institute Genome Sequencing Center for Infectious Disease"/>
            <person name="Wu L."/>
            <person name="Ma J."/>
        </authorList>
    </citation>
    <scope>NUCLEOTIDE SEQUENCE [LARGE SCALE GENOMIC DNA]</scope>
    <source>
        <strain evidence="6">JCM 4788</strain>
    </source>
</reference>
<dbReference type="Proteomes" id="UP001500879">
    <property type="component" value="Unassembled WGS sequence"/>
</dbReference>
<dbReference type="Pfam" id="PF13193">
    <property type="entry name" value="AMP-binding_C"/>
    <property type="match status" value="1"/>
</dbReference>
<dbReference type="PANTHER" id="PTHR43352">
    <property type="entry name" value="ACETYL-COA SYNTHETASE"/>
    <property type="match status" value="1"/>
</dbReference>
<evidence type="ECO:0000256" key="1">
    <source>
        <dbReference type="ARBA" id="ARBA00022450"/>
    </source>
</evidence>
<dbReference type="InterPro" id="IPR042099">
    <property type="entry name" value="ANL_N_sf"/>
</dbReference>
<dbReference type="EMBL" id="BAAABX010000023">
    <property type="protein sequence ID" value="GAA0400767.1"/>
    <property type="molecule type" value="Genomic_DNA"/>
</dbReference>
<dbReference type="PROSITE" id="PS50075">
    <property type="entry name" value="CARRIER"/>
    <property type="match status" value="1"/>
</dbReference>
<dbReference type="InterPro" id="IPR036736">
    <property type="entry name" value="ACP-like_sf"/>
</dbReference>
<dbReference type="Pfam" id="PF00501">
    <property type="entry name" value="AMP-binding"/>
    <property type="match status" value="1"/>
</dbReference>
<keyword evidence="2" id="KW-0597">Phosphoprotein</keyword>
<evidence type="ECO:0000313" key="5">
    <source>
        <dbReference type="EMBL" id="GAA0400767.1"/>
    </source>
</evidence>
<dbReference type="Pfam" id="PF00550">
    <property type="entry name" value="PP-binding"/>
    <property type="match status" value="1"/>
</dbReference>
<name>A0ABP3IG34_9ACTN</name>
<gene>
    <name evidence="5" type="ORF">GCM10010357_22280</name>
</gene>
<dbReference type="SMART" id="SM00823">
    <property type="entry name" value="PKS_PP"/>
    <property type="match status" value="1"/>
</dbReference>
<dbReference type="InterPro" id="IPR020806">
    <property type="entry name" value="PKS_PP-bd"/>
</dbReference>
<dbReference type="SUPFAM" id="SSF56801">
    <property type="entry name" value="Acetyl-CoA synthetase-like"/>
    <property type="match status" value="1"/>
</dbReference>
<keyword evidence="6" id="KW-1185">Reference proteome</keyword>
<protein>
    <submittedName>
        <fullName evidence="5">Benzoate-CoA ligase family protein</fullName>
    </submittedName>
</protein>
<feature type="domain" description="Carrier" evidence="4">
    <location>
        <begin position="12"/>
        <end position="87"/>
    </location>
</feature>
<dbReference type="GO" id="GO:0016874">
    <property type="term" value="F:ligase activity"/>
    <property type="evidence" value="ECO:0007669"/>
    <property type="project" value="UniProtKB-KW"/>
</dbReference>
<dbReference type="InterPro" id="IPR045851">
    <property type="entry name" value="AMP-bd_C_sf"/>
</dbReference>
<evidence type="ECO:0000313" key="6">
    <source>
        <dbReference type="Proteomes" id="UP001500879"/>
    </source>
</evidence>